<organism evidence="3 4">
    <name type="scientific">Clostridium paridis</name>
    <dbReference type="NCBI Taxonomy" id="2803863"/>
    <lineage>
        <taxon>Bacteria</taxon>
        <taxon>Bacillati</taxon>
        <taxon>Bacillota</taxon>
        <taxon>Clostridia</taxon>
        <taxon>Eubacteriales</taxon>
        <taxon>Clostridiaceae</taxon>
        <taxon>Clostridium</taxon>
    </lineage>
</organism>
<dbReference type="RefSeq" id="WP_202769314.1">
    <property type="nucleotide sequence ID" value="NZ_JAESWA010000028.1"/>
</dbReference>
<accession>A0A937K515</accession>
<dbReference type="AlphaFoldDB" id="A0A937K515"/>
<reference evidence="3" key="1">
    <citation type="submission" date="2021-01" db="EMBL/GenBank/DDBJ databases">
        <title>Genome public.</title>
        <authorList>
            <person name="Liu C."/>
            <person name="Sun Q."/>
        </authorList>
    </citation>
    <scope>NUCLEOTIDE SEQUENCE</scope>
    <source>
        <strain evidence="3">YIM B02565</strain>
    </source>
</reference>
<dbReference type="PANTHER" id="PTHR37305:SF1">
    <property type="entry name" value="MEMBRANE PROTEIN"/>
    <property type="match status" value="1"/>
</dbReference>
<feature type="transmembrane region" description="Helical" evidence="2">
    <location>
        <begin position="322"/>
        <end position="340"/>
    </location>
</feature>
<evidence type="ECO:0000256" key="2">
    <source>
        <dbReference type="SAM" id="Phobius"/>
    </source>
</evidence>
<protein>
    <submittedName>
        <fullName evidence="3">ABC transporter permease subunit</fullName>
    </submittedName>
</protein>
<feature type="transmembrane region" description="Helical" evidence="2">
    <location>
        <begin position="352"/>
        <end position="372"/>
    </location>
</feature>
<dbReference type="Proteomes" id="UP000623681">
    <property type="component" value="Unassembled WGS sequence"/>
</dbReference>
<keyword evidence="2" id="KW-0472">Membrane</keyword>
<keyword evidence="2" id="KW-0812">Transmembrane</keyword>
<feature type="transmembrane region" description="Helical" evidence="2">
    <location>
        <begin position="297"/>
        <end position="316"/>
    </location>
</feature>
<dbReference type="Pfam" id="PF12679">
    <property type="entry name" value="ABC2_membrane_2"/>
    <property type="match status" value="1"/>
</dbReference>
<comment type="caution">
    <text evidence="3">The sequence shown here is derived from an EMBL/GenBank/DDBJ whole genome shotgun (WGS) entry which is preliminary data.</text>
</comment>
<keyword evidence="4" id="KW-1185">Reference proteome</keyword>
<dbReference type="GO" id="GO:0140359">
    <property type="term" value="F:ABC-type transporter activity"/>
    <property type="evidence" value="ECO:0007669"/>
    <property type="project" value="InterPro"/>
</dbReference>
<keyword evidence="2" id="KW-1133">Transmembrane helix</keyword>
<gene>
    <name evidence="3" type="ORF">JK634_18870</name>
</gene>
<feature type="transmembrane region" description="Helical" evidence="2">
    <location>
        <begin position="378"/>
        <end position="401"/>
    </location>
</feature>
<dbReference type="EMBL" id="JAESWA010000028">
    <property type="protein sequence ID" value="MBL4933851.1"/>
    <property type="molecule type" value="Genomic_DNA"/>
</dbReference>
<feature type="transmembrane region" description="Helical" evidence="2">
    <location>
        <begin position="169"/>
        <end position="192"/>
    </location>
</feature>
<feature type="transmembrane region" description="Helical" evidence="2">
    <location>
        <begin position="20"/>
        <end position="39"/>
    </location>
</feature>
<sequence length="408" mass="45598">MLFTLTKNELRKIFGRGKTYVVSILFVAFVALLFIGSNISENRAKKANSPEGRVASLKENISWLNQDLKQLEAKSASDSTIEAKKSDLKVNIDRAQAALDKLEKQIKEGTVTDDWKTKLDAEITDLKQQINDETLQDRYKTQLKTRLDELNYYKANDLKPIETWEIKGFNFIEGIMQILGMVFLAVGIAIFMSDMVSGEFTPPTMKFLIIQPVSRGKVLFSKFIAVVVSCVSLILSIEIVAFLLIGLFKGFGYANMPMMFNAKYAFDMSKVEDGGHPLVQVAGIGEMIPQWNFTIRMFLLQILFIIACCAFVFLVSSLFKTSMISMAVTTCVFVLVQILSQVLSPVKKIANFLFTSYGDAGGLLSGSMAVQYNNPNMTLAFGIAVMVITTIVFYIISHVVFTKRDILI</sequence>
<evidence type="ECO:0000313" key="3">
    <source>
        <dbReference type="EMBL" id="MBL4933851.1"/>
    </source>
</evidence>
<evidence type="ECO:0000256" key="1">
    <source>
        <dbReference type="SAM" id="Coils"/>
    </source>
</evidence>
<dbReference type="Gene3D" id="6.10.140.920">
    <property type="match status" value="1"/>
</dbReference>
<feature type="transmembrane region" description="Helical" evidence="2">
    <location>
        <begin position="223"/>
        <end position="248"/>
    </location>
</feature>
<dbReference type="GO" id="GO:0005886">
    <property type="term" value="C:plasma membrane"/>
    <property type="evidence" value="ECO:0007669"/>
    <property type="project" value="UniProtKB-SubCell"/>
</dbReference>
<name>A0A937K515_9CLOT</name>
<proteinExistence type="predicted"/>
<keyword evidence="1" id="KW-0175">Coiled coil</keyword>
<evidence type="ECO:0000313" key="4">
    <source>
        <dbReference type="Proteomes" id="UP000623681"/>
    </source>
</evidence>
<feature type="coiled-coil region" evidence="1">
    <location>
        <begin position="54"/>
        <end position="136"/>
    </location>
</feature>
<dbReference type="PANTHER" id="PTHR37305">
    <property type="entry name" value="INTEGRAL MEMBRANE PROTEIN-RELATED"/>
    <property type="match status" value="1"/>
</dbReference>